<evidence type="ECO:0000313" key="2">
    <source>
        <dbReference type="Proteomes" id="UP001156560"/>
    </source>
</evidence>
<reference evidence="1" key="1">
    <citation type="submission" date="2022-12" db="EMBL/GenBank/DDBJ databases">
        <title>Vibrio parahaemolyticus become highly virulent by producing novel Tc toxins.</title>
        <authorList>
            <person name="Yang F."/>
            <person name="You Y."/>
            <person name="Lai Q."/>
            <person name="Xu L."/>
            <person name="Li F."/>
        </authorList>
    </citation>
    <scope>NUCLEOTIDE SEQUENCE</scope>
    <source>
        <strain evidence="1">Vp-HL-202005</strain>
    </source>
</reference>
<dbReference type="RefSeq" id="WP_069511422.1">
    <property type="nucleotide sequence ID" value="NZ_CP114194.1"/>
</dbReference>
<protein>
    <submittedName>
        <fullName evidence="1">Uncharacterized protein</fullName>
    </submittedName>
</protein>
<dbReference type="Proteomes" id="UP001156560">
    <property type="component" value="Chromosome 1"/>
</dbReference>
<dbReference type="AlphaFoldDB" id="A0AA47L5C3"/>
<dbReference type="EMBL" id="CP114194">
    <property type="protein sequence ID" value="WAT88901.1"/>
    <property type="molecule type" value="Genomic_DNA"/>
</dbReference>
<accession>A0AA47L5C3</accession>
<evidence type="ECO:0000313" key="1">
    <source>
        <dbReference type="EMBL" id="WAT88901.1"/>
    </source>
</evidence>
<organism evidence="1 2">
    <name type="scientific">Vibrio parahaemolyticus</name>
    <dbReference type="NCBI Taxonomy" id="670"/>
    <lineage>
        <taxon>Bacteria</taxon>
        <taxon>Pseudomonadati</taxon>
        <taxon>Pseudomonadota</taxon>
        <taxon>Gammaproteobacteria</taxon>
        <taxon>Vibrionales</taxon>
        <taxon>Vibrionaceae</taxon>
        <taxon>Vibrio</taxon>
    </lineage>
</organism>
<sequence length="352" mass="41177">MEYVVYKFPDYAEQVIALLLEENWLVHSFPLSDDADIFNPSAYLYNADTSGVEYTIHLDLNIYQYILNAFKKEKKNSLHRSAIALVVFAKFTNVKFDPTIAIYEKLNYRNQCPDELIDDLTLFRQIDNAEMEALAEFALGFTDSIKLPEPAYIDRSQLKRKLTEFRRLKKWDTLYVLVMKLTELYFFEDRLSNEDKLEAFWRWCHGEFLFSLVATCLAIKMFGKQPIPKLMKYAPKYSAEKNKRNLVNMTWDLFLLDKFFENWVSKPDDQEFIYASNDKPLQEVLKTAIKIQKEGAVVSLTQDLSPSLIPSFTATFDQVASEHGRRISSVKDFQSFRDGMIIHYENALEVRA</sequence>
<gene>
    <name evidence="1" type="ORF">O1Q84_09350</name>
</gene>
<proteinExistence type="predicted"/>
<name>A0AA47L5C3_VIBPH</name>